<dbReference type="GO" id="GO:0005886">
    <property type="term" value="C:plasma membrane"/>
    <property type="evidence" value="ECO:0007669"/>
    <property type="project" value="UniProtKB-SubCell"/>
</dbReference>
<dbReference type="FunFam" id="3.40.50.300:FF:000221">
    <property type="entry name" value="Multidrug ABC transporter ATP-binding protein"/>
    <property type="match status" value="1"/>
</dbReference>
<proteinExistence type="predicted"/>
<sequence precursor="true">MENFLRVARLALRRRGTFALAAVTSLLVALLWGFNLGLVKPIIELTFSPHTPHAHLDSLIHSESQRQAQLQQQIDALPQTDASNRARLLHELDDAKGWQGWLQAIVPTLKRILPDHSFKALVLLVGILFVATLIKDGLLVANMMLVERLSQLAVFDVRRNLFRSVLKADVADLSEDRSSGLLSRFSTDLASLAHGLNMLLGRMLLEPLKIVACLVGAAMISWRLLVVSLLLAPLAILLVSRLSRSIKRANRRALDDSETMLGMISEAVIGIFAVRAFGMEAYERRRLHAHNKLAYRRSMRITLYNALGRATIELMAVVIISLAMLAGAYLVMNQQTTILGIPIMDEPLSLGSLMAFYALLAGVTDPARKLSEVINFLQRGYASADRIFDVLDRPVAVVQKPKAIRAIPAKPALKLENVSFSYDGETQVLRDLSLSIAFGETVALVGPNGCGKSTLLNLLPRFYDPTEGAIKMAGLDLRELHLPSLRKRLGVVAQSALLFDDTILANIRYGSPRATDDEVIAAAEQAFAHRFITEKLTDGYQTVVGERGSNLSGGQRQRILLARAILRNPEFLLLDEATSQVDLESEQLIHRVLEEFRKGRTTIMITHRVSTLALADRIVVMDGGSIIDQGTHDQLLKSCPLYLRLQQSHAAGSTRARVA</sequence>
<dbReference type="PANTHER" id="PTHR24221:SF654">
    <property type="entry name" value="ATP-BINDING CASSETTE SUB-FAMILY B MEMBER 6"/>
    <property type="match status" value="1"/>
</dbReference>
<dbReference type="InterPro" id="IPR027417">
    <property type="entry name" value="P-loop_NTPase"/>
</dbReference>
<keyword evidence="4 9" id="KW-0812">Transmembrane</keyword>
<dbReference type="Pfam" id="PF00664">
    <property type="entry name" value="ABC_membrane"/>
    <property type="match status" value="1"/>
</dbReference>
<dbReference type="InterPro" id="IPR017871">
    <property type="entry name" value="ABC_transporter-like_CS"/>
</dbReference>
<evidence type="ECO:0000313" key="13">
    <source>
        <dbReference type="Proteomes" id="UP000001887"/>
    </source>
</evidence>
<feature type="transmembrane region" description="Helical" evidence="9">
    <location>
        <begin position="120"/>
        <end position="141"/>
    </location>
</feature>
<feature type="transmembrane region" description="Helical" evidence="9">
    <location>
        <begin position="16"/>
        <end position="34"/>
    </location>
</feature>
<dbReference type="Proteomes" id="UP000001887">
    <property type="component" value="Chromosome"/>
</dbReference>
<dbReference type="InterPro" id="IPR003593">
    <property type="entry name" value="AAA+_ATPase"/>
</dbReference>
<dbReference type="OrthoDB" id="9762778at2"/>
<dbReference type="EMBL" id="CP001848">
    <property type="protein sequence ID" value="ADB18412.1"/>
    <property type="molecule type" value="Genomic_DNA"/>
</dbReference>
<dbReference type="AlphaFoldDB" id="D2R047"/>
<dbReference type="PROSITE" id="PS00211">
    <property type="entry name" value="ABC_TRANSPORTER_1"/>
    <property type="match status" value="1"/>
</dbReference>
<feature type="transmembrane region" description="Helical" evidence="9">
    <location>
        <begin position="259"/>
        <end position="278"/>
    </location>
</feature>
<dbReference type="InterPro" id="IPR036640">
    <property type="entry name" value="ABC1_TM_sf"/>
</dbReference>
<dbReference type="InterPro" id="IPR039421">
    <property type="entry name" value="Type_1_exporter"/>
</dbReference>
<dbReference type="Gene3D" id="1.20.1560.10">
    <property type="entry name" value="ABC transporter type 1, transmembrane domain"/>
    <property type="match status" value="1"/>
</dbReference>
<evidence type="ECO:0000256" key="7">
    <source>
        <dbReference type="ARBA" id="ARBA00022989"/>
    </source>
</evidence>
<dbReference type="GO" id="GO:0016887">
    <property type="term" value="F:ATP hydrolysis activity"/>
    <property type="evidence" value="ECO:0007669"/>
    <property type="project" value="InterPro"/>
</dbReference>
<feature type="transmembrane region" description="Helical" evidence="9">
    <location>
        <begin position="210"/>
        <end position="239"/>
    </location>
</feature>
<dbReference type="PANTHER" id="PTHR24221">
    <property type="entry name" value="ATP-BINDING CASSETTE SUB-FAMILY B"/>
    <property type="match status" value="1"/>
</dbReference>
<dbReference type="Gene3D" id="3.40.50.300">
    <property type="entry name" value="P-loop containing nucleotide triphosphate hydrolases"/>
    <property type="match status" value="1"/>
</dbReference>
<dbReference type="GO" id="GO:0034040">
    <property type="term" value="F:ATPase-coupled lipid transmembrane transporter activity"/>
    <property type="evidence" value="ECO:0007669"/>
    <property type="project" value="TreeGrafter"/>
</dbReference>
<evidence type="ECO:0000256" key="3">
    <source>
        <dbReference type="ARBA" id="ARBA00022475"/>
    </source>
</evidence>
<dbReference type="GO" id="GO:0140359">
    <property type="term" value="F:ABC-type transporter activity"/>
    <property type="evidence" value="ECO:0007669"/>
    <property type="project" value="InterPro"/>
</dbReference>
<gene>
    <name evidence="12" type="ordered locus">Psta_3757</name>
</gene>
<dbReference type="InterPro" id="IPR003439">
    <property type="entry name" value="ABC_transporter-like_ATP-bd"/>
</dbReference>
<feature type="transmembrane region" description="Helical" evidence="9">
    <location>
        <begin position="306"/>
        <end position="332"/>
    </location>
</feature>
<dbReference type="SUPFAM" id="SSF90123">
    <property type="entry name" value="ABC transporter transmembrane region"/>
    <property type="match status" value="1"/>
</dbReference>
<dbReference type="SUPFAM" id="SSF52540">
    <property type="entry name" value="P-loop containing nucleoside triphosphate hydrolases"/>
    <property type="match status" value="1"/>
</dbReference>
<evidence type="ECO:0000259" key="10">
    <source>
        <dbReference type="PROSITE" id="PS50893"/>
    </source>
</evidence>
<organism evidence="12 13">
    <name type="scientific">Pirellula staleyi (strain ATCC 27377 / DSM 6068 / ICPB 4128)</name>
    <name type="common">Pirella staleyi</name>
    <dbReference type="NCBI Taxonomy" id="530564"/>
    <lineage>
        <taxon>Bacteria</taxon>
        <taxon>Pseudomonadati</taxon>
        <taxon>Planctomycetota</taxon>
        <taxon>Planctomycetia</taxon>
        <taxon>Pirellulales</taxon>
        <taxon>Pirellulaceae</taxon>
        <taxon>Pirellula</taxon>
    </lineage>
</organism>
<comment type="subcellular location">
    <subcellularLocation>
        <location evidence="1">Cell membrane</location>
        <topology evidence="1">Multi-pass membrane protein</topology>
    </subcellularLocation>
</comment>
<dbReference type="KEGG" id="psl:Psta_3757"/>
<keyword evidence="5" id="KW-0547">Nucleotide-binding</keyword>
<feature type="domain" description="ABC transporter" evidence="10">
    <location>
        <begin position="413"/>
        <end position="648"/>
    </location>
</feature>
<evidence type="ECO:0000256" key="4">
    <source>
        <dbReference type="ARBA" id="ARBA00022692"/>
    </source>
</evidence>
<dbReference type="Pfam" id="PF00005">
    <property type="entry name" value="ABC_tran"/>
    <property type="match status" value="1"/>
</dbReference>
<dbReference type="SMART" id="SM00382">
    <property type="entry name" value="AAA"/>
    <property type="match status" value="1"/>
</dbReference>
<dbReference type="HOGENOM" id="CLU_000604_84_3_0"/>
<keyword evidence="3" id="KW-1003">Cell membrane</keyword>
<dbReference type="PROSITE" id="PS50929">
    <property type="entry name" value="ABC_TM1F"/>
    <property type="match status" value="1"/>
</dbReference>
<evidence type="ECO:0000256" key="2">
    <source>
        <dbReference type="ARBA" id="ARBA00022448"/>
    </source>
</evidence>
<dbReference type="PROSITE" id="PS50893">
    <property type="entry name" value="ABC_TRANSPORTER_2"/>
    <property type="match status" value="1"/>
</dbReference>
<evidence type="ECO:0000256" key="5">
    <source>
        <dbReference type="ARBA" id="ARBA00022741"/>
    </source>
</evidence>
<keyword evidence="8 9" id="KW-0472">Membrane</keyword>
<dbReference type="InterPro" id="IPR011527">
    <property type="entry name" value="ABC1_TM_dom"/>
</dbReference>
<dbReference type="GO" id="GO:0005524">
    <property type="term" value="F:ATP binding"/>
    <property type="evidence" value="ECO:0007669"/>
    <property type="project" value="UniProtKB-KW"/>
</dbReference>
<keyword evidence="13" id="KW-1185">Reference proteome</keyword>
<evidence type="ECO:0000256" key="9">
    <source>
        <dbReference type="SAM" id="Phobius"/>
    </source>
</evidence>
<evidence type="ECO:0000313" key="12">
    <source>
        <dbReference type="EMBL" id="ADB18412.1"/>
    </source>
</evidence>
<dbReference type="eggNOG" id="COG1132">
    <property type="taxonomic scope" value="Bacteria"/>
</dbReference>
<name>D2R047_PIRSD</name>
<accession>D2R047</accession>
<reference evidence="12 13" key="1">
    <citation type="journal article" date="2009" name="Stand. Genomic Sci.">
        <title>Complete genome sequence of Pirellula staleyi type strain (ATCC 27377).</title>
        <authorList>
            <person name="Clum A."/>
            <person name="Tindall B.J."/>
            <person name="Sikorski J."/>
            <person name="Ivanova N."/>
            <person name="Mavrommatis K."/>
            <person name="Lucas S."/>
            <person name="Glavina del Rio T."/>
            <person name="Nolan M."/>
            <person name="Chen F."/>
            <person name="Tice H."/>
            <person name="Pitluck S."/>
            <person name="Cheng J.F."/>
            <person name="Chertkov O."/>
            <person name="Brettin T."/>
            <person name="Han C."/>
            <person name="Detter J.C."/>
            <person name="Kuske C."/>
            <person name="Bruce D."/>
            <person name="Goodwin L."/>
            <person name="Ovchinikova G."/>
            <person name="Pati A."/>
            <person name="Mikhailova N."/>
            <person name="Chen A."/>
            <person name="Palaniappan K."/>
            <person name="Land M."/>
            <person name="Hauser L."/>
            <person name="Chang Y.J."/>
            <person name="Jeffries C.D."/>
            <person name="Chain P."/>
            <person name="Rohde M."/>
            <person name="Goker M."/>
            <person name="Bristow J."/>
            <person name="Eisen J.A."/>
            <person name="Markowitz V."/>
            <person name="Hugenholtz P."/>
            <person name="Kyrpides N.C."/>
            <person name="Klenk H.P."/>
            <person name="Lapidus A."/>
        </authorList>
    </citation>
    <scope>NUCLEOTIDE SEQUENCE [LARGE SCALE GENOMIC DNA]</scope>
    <source>
        <strain evidence="13">ATCC 27377 / DSM 6068 / ICPB 4128</strain>
    </source>
</reference>
<feature type="domain" description="ABC transmembrane type-1" evidence="11">
    <location>
        <begin position="112"/>
        <end position="379"/>
    </location>
</feature>
<keyword evidence="2" id="KW-0813">Transport</keyword>
<keyword evidence="6" id="KW-0067">ATP-binding</keyword>
<keyword evidence="7 9" id="KW-1133">Transmembrane helix</keyword>
<evidence type="ECO:0000259" key="11">
    <source>
        <dbReference type="PROSITE" id="PS50929"/>
    </source>
</evidence>
<evidence type="ECO:0000256" key="8">
    <source>
        <dbReference type="ARBA" id="ARBA00023136"/>
    </source>
</evidence>
<evidence type="ECO:0000256" key="6">
    <source>
        <dbReference type="ARBA" id="ARBA00022840"/>
    </source>
</evidence>
<evidence type="ECO:0000256" key="1">
    <source>
        <dbReference type="ARBA" id="ARBA00004651"/>
    </source>
</evidence>
<protein>
    <submittedName>
        <fullName evidence="12">ABC transporter related protein</fullName>
    </submittedName>
</protein>
<dbReference type="STRING" id="530564.Psta_3757"/>